<accession>A0A6A5ZV50</accession>
<organism evidence="1 2">
    <name type="scientific">Lophiotrema nucula</name>
    <dbReference type="NCBI Taxonomy" id="690887"/>
    <lineage>
        <taxon>Eukaryota</taxon>
        <taxon>Fungi</taxon>
        <taxon>Dikarya</taxon>
        <taxon>Ascomycota</taxon>
        <taxon>Pezizomycotina</taxon>
        <taxon>Dothideomycetes</taxon>
        <taxon>Pleosporomycetidae</taxon>
        <taxon>Pleosporales</taxon>
        <taxon>Lophiotremataceae</taxon>
        <taxon>Lophiotrema</taxon>
    </lineage>
</organism>
<dbReference type="Proteomes" id="UP000799770">
    <property type="component" value="Unassembled WGS sequence"/>
</dbReference>
<keyword evidence="2" id="KW-1185">Reference proteome</keyword>
<protein>
    <submittedName>
        <fullName evidence="1">Uncharacterized protein</fullName>
    </submittedName>
</protein>
<dbReference type="AlphaFoldDB" id="A0A6A5ZV50"/>
<evidence type="ECO:0000313" key="2">
    <source>
        <dbReference type="Proteomes" id="UP000799770"/>
    </source>
</evidence>
<name>A0A6A5ZV50_9PLEO</name>
<dbReference type="OrthoDB" id="10652658at2759"/>
<sequence>MRAQSVLDKAEAIVKHQYHNPRSDYQADRNFIAEIRSDDLVPTKFIFPSSSHVVPVWVSPQSLTLTSQAVPDQGDGTDIWISIAEVRNVFNIPYGEGQNDEWLACGAIPWSRIECVMPYDGSQVHQQMTPVHRNGWSFNWVANVWREAPRKPIVIQEMYKDEEEEARPPERQAACK</sequence>
<gene>
    <name evidence="1" type="ORF">BDV96DRAFT_140312</name>
</gene>
<dbReference type="EMBL" id="ML977311">
    <property type="protein sequence ID" value="KAF2122208.1"/>
    <property type="molecule type" value="Genomic_DNA"/>
</dbReference>
<proteinExistence type="predicted"/>
<reference evidence="1" key="1">
    <citation type="journal article" date="2020" name="Stud. Mycol.">
        <title>101 Dothideomycetes genomes: a test case for predicting lifestyles and emergence of pathogens.</title>
        <authorList>
            <person name="Haridas S."/>
            <person name="Albert R."/>
            <person name="Binder M."/>
            <person name="Bloem J."/>
            <person name="Labutti K."/>
            <person name="Salamov A."/>
            <person name="Andreopoulos B."/>
            <person name="Baker S."/>
            <person name="Barry K."/>
            <person name="Bills G."/>
            <person name="Bluhm B."/>
            <person name="Cannon C."/>
            <person name="Castanera R."/>
            <person name="Culley D."/>
            <person name="Daum C."/>
            <person name="Ezra D."/>
            <person name="Gonzalez J."/>
            <person name="Henrissat B."/>
            <person name="Kuo A."/>
            <person name="Liang C."/>
            <person name="Lipzen A."/>
            <person name="Lutzoni F."/>
            <person name="Magnuson J."/>
            <person name="Mondo S."/>
            <person name="Nolan M."/>
            <person name="Ohm R."/>
            <person name="Pangilinan J."/>
            <person name="Park H.-J."/>
            <person name="Ramirez L."/>
            <person name="Alfaro M."/>
            <person name="Sun H."/>
            <person name="Tritt A."/>
            <person name="Yoshinaga Y."/>
            <person name="Zwiers L.-H."/>
            <person name="Turgeon B."/>
            <person name="Goodwin S."/>
            <person name="Spatafora J."/>
            <person name="Crous P."/>
            <person name="Grigoriev I."/>
        </authorList>
    </citation>
    <scope>NUCLEOTIDE SEQUENCE</scope>
    <source>
        <strain evidence="1">CBS 627.86</strain>
    </source>
</reference>
<evidence type="ECO:0000313" key="1">
    <source>
        <dbReference type="EMBL" id="KAF2122208.1"/>
    </source>
</evidence>